<evidence type="ECO:0000313" key="5">
    <source>
        <dbReference type="Proteomes" id="UP000198816"/>
    </source>
</evidence>
<dbReference type="GO" id="GO:0042803">
    <property type="term" value="F:protein homodimerization activity"/>
    <property type="evidence" value="ECO:0007669"/>
    <property type="project" value="InterPro"/>
</dbReference>
<dbReference type="Pfam" id="PF01025">
    <property type="entry name" value="GrpE"/>
    <property type="match status" value="1"/>
</dbReference>
<protein>
    <submittedName>
        <fullName evidence="4">Molecular chaperone GrpE</fullName>
    </submittedName>
</protein>
<dbReference type="OrthoDB" id="129423at2"/>
<keyword evidence="2" id="KW-0175">Coiled coil</keyword>
<dbReference type="STRING" id="1058.SAMN05421783_11082"/>
<dbReference type="GO" id="GO:0006457">
    <property type="term" value="P:protein folding"/>
    <property type="evidence" value="ECO:0007669"/>
    <property type="project" value="InterPro"/>
</dbReference>
<dbReference type="Gene3D" id="2.30.22.10">
    <property type="entry name" value="Head domain of nucleotide exchange factor GrpE"/>
    <property type="match status" value="1"/>
</dbReference>
<dbReference type="PROSITE" id="PS01071">
    <property type="entry name" value="GRPE"/>
    <property type="match status" value="1"/>
</dbReference>
<dbReference type="EMBL" id="FNNZ01000010">
    <property type="protein sequence ID" value="SDW89275.1"/>
    <property type="molecule type" value="Genomic_DNA"/>
</dbReference>
<dbReference type="GO" id="GO:0000774">
    <property type="term" value="F:adenyl-nucleotide exchange factor activity"/>
    <property type="evidence" value="ECO:0007669"/>
    <property type="project" value="InterPro"/>
</dbReference>
<evidence type="ECO:0000256" key="3">
    <source>
        <dbReference type="SAM" id="MobiDB-lite"/>
    </source>
</evidence>
<keyword evidence="5" id="KW-1185">Reference proteome</keyword>
<sequence length="225" mass="25454">MDDAKAALLERFRAYLEDEPDPREASGAGLQDTDEADAPDLFTLLAELAALKNEVKLESRQVKTALEQFRDLFDSLRQANEHLSAELSRRQQDARDIALNAERDILLELIELRDRLRDGRGQAAAYRPNWLAHASGAAEFITGMTQGLSMNLRRLDETLDRREVRPIQTVGRPFDPRIMRALEVGRDPALPIGTVLAELRTGYRRGESLLRLADVIVNKFEDHPQ</sequence>
<reference evidence="5" key="1">
    <citation type="submission" date="2016-10" db="EMBL/GenBank/DDBJ databases">
        <authorList>
            <person name="Varghese N."/>
            <person name="Submissions S."/>
        </authorList>
    </citation>
    <scope>NUCLEOTIDE SEQUENCE [LARGE SCALE GENOMIC DNA]</scope>
    <source>
        <strain evidence="5">DSM 217</strain>
    </source>
</reference>
<evidence type="ECO:0000313" key="4">
    <source>
        <dbReference type="EMBL" id="SDW89275.1"/>
    </source>
</evidence>
<proteinExistence type="predicted"/>
<evidence type="ECO:0000256" key="1">
    <source>
        <dbReference type="ARBA" id="ARBA00023186"/>
    </source>
</evidence>
<dbReference type="InterPro" id="IPR009012">
    <property type="entry name" value="GrpE_head"/>
</dbReference>
<keyword evidence="1" id="KW-0143">Chaperone</keyword>
<name>A0A1H2X8Z5_THIRO</name>
<gene>
    <name evidence="4" type="ORF">SAMN05421783_11082</name>
</gene>
<dbReference type="Proteomes" id="UP000198816">
    <property type="component" value="Unassembled WGS sequence"/>
</dbReference>
<dbReference type="InterPro" id="IPR000740">
    <property type="entry name" value="GrpE"/>
</dbReference>
<dbReference type="RefSeq" id="WP_093032136.1">
    <property type="nucleotide sequence ID" value="NZ_FNNZ01000010.1"/>
</dbReference>
<feature type="region of interest" description="Disordered" evidence="3">
    <location>
        <begin position="15"/>
        <end position="34"/>
    </location>
</feature>
<organism evidence="4 5">
    <name type="scientific">Thiocapsa roseopersicina</name>
    <dbReference type="NCBI Taxonomy" id="1058"/>
    <lineage>
        <taxon>Bacteria</taxon>
        <taxon>Pseudomonadati</taxon>
        <taxon>Pseudomonadota</taxon>
        <taxon>Gammaproteobacteria</taxon>
        <taxon>Chromatiales</taxon>
        <taxon>Chromatiaceae</taxon>
        <taxon>Thiocapsa</taxon>
    </lineage>
</organism>
<dbReference type="GO" id="GO:0051087">
    <property type="term" value="F:protein-folding chaperone binding"/>
    <property type="evidence" value="ECO:0007669"/>
    <property type="project" value="InterPro"/>
</dbReference>
<dbReference type="AlphaFoldDB" id="A0A1H2X8Z5"/>
<feature type="coiled-coil region" evidence="2">
    <location>
        <begin position="48"/>
        <end position="86"/>
    </location>
</feature>
<evidence type="ECO:0000256" key="2">
    <source>
        <dbReference type="SAM" id="Coils"/>
    </source>
</evidence>
<dbReference type="SUPFAM" id="SSF51064">
    <property type="entry name" value="Head domain of nucleotide exchange factor GrpE"/>
    <property type="match status" value="1"/>
</dbReference>
<accession>A0A1H2X8Z5</accession>